<reference evidence="3" key="1">
    <citation type="submission" date="2023-06" db="EMBL/GenBank/DDBJ databases">
        <title>Genome-scale phylogeny and comparative genomics of the fungal order Sordariales.</title>
        <authorList>
            <consortium name="Lawrence Berkeley National Laboratory"/>
            <person name="Hensen N."/>
            <person name="Bonometti L."/>
            <person name="Westerberg I."/>
            <person name="Brannstrom I.O."/>
            <person name="Guillou S."/>
            <person name="Cros-Aarteil S."/>
            <person name="Calhoun S."/>
            <person name="Haridas S."/>
            <person name="Kuo A."/>
            <person name="Mondo S."/>
            <person name="Pangilinan J."/>
            <person name="Riley R."/>
            <person name="Labutti K."/>
            <person name="Andreopoulos B."/>
            <person name="Lipzen A."/>
            <person name="Chen C."/>
            <person name="Yanf M."/>
            <person name="Daum C."/>
            <person name="Ng V."/>
            <person name="Clum A."/>
            <person name="Steindorff A."/>
            <person name="Ohm R."/>
            <person name="Martin F."/>
            <person name="Silar P."/>
            <person name="Natvig D."/>
            <person name="Lalanne C."/>
            <person name="Gautier V."/>
            <person name="Ament-Velasquez S.L."/>
            <person name="Kruys A."/>
            <person name="Hutchinson M.I."/>
            <person name="Powell A.J."/>
            <person name="Barry K."/>
            <person name="Miller A.N."/>
            <person name="Grigoriev I.V."/>
            <person name="Debuchy R."/>
            <person name="Gladieux P."/>
            <person name="Thoren M.H."/>
            <person name="Johannesson H."/>
        </authorList>
    </citation>
    <scope>NUCLEOTIDE SEQUENCE</scope>
    <source>
        <strain evidence="3">CBS 606.72</strain>
    </source>
</reference>
<dbReference type="Pfam" id="PF02668">
    <property type="entry name" value="TauD"/>
    <property type="match status" value="1"/>
</dbReference>
<feature type="domain" description="TauD/TfdA-like" evidence="2">
    <location>
        <begin position="62"/>
        <end position="315"/>
    </location>
</feature>
<sequence length="398" mass="43437">MEVLRRHPLAWKPEDFSVDNPNSTPEYLHVVDEDGMAEVDAALEKFKGKRLSLKLGLDGDAIGKNNFLLPTLRTKLEQACQDVHSGKGVAVVRGIPTAGYTPEDSLSVFLGVADYIGDIRGVQDRKGSMVAHITDAGWTVPPQLRHGIHTNSNLEWHSDWGVDILALHVRGLAARGGDTFVASSWTICSELLVAHPKALEVLQSPTWPVQVSGSPPRHILMPLVKVIGDKLFFAVDPGRLGLHPASARVADSLVPDLSSEQHEALGLLSEFASKHQLRLDLRPGDMVFINNWAVLHARDAYVDEGGARRHLVRLWLRNSSLGWPVPDSMKAPWEAAFGPLGDGNPVFVKGGRTSHITEQNYPVVPTREYAKPKYTAGSASFILEDSEDVNAGGPQVQI</sequence>
<organism evidence="3 4">
    <name type="scientific">Immersiella caudata</name>
    <dbReference type="NCBI Taxonomy" id="314043"/>
    <lineage>
        <taxon>Eukaryota</taxon>
        <taxon>Fungi</taxon>
        <taxon>Dikarya</taxon>
        <taxon>Ascomycota</taxon>
        <taxon>Pezizomycotina</taxon>
        <taxon>Sordariomycetes</taxon>
        <taxon>Sordariomycetidae</taxon>
        <taxon>Sordariales</taxon>
        <taxon>Lasiosphaeriaceae</taxon>
        <taxon>Immersiella</taxon>
    </lineage>
</organism>
<dbReference type="Proteomes" id="UP001175000">
    <property type="component" value="Unassembled WGS sequence"/>
</dbReference>
<keyword evidence="4" id="KW-1185">Reference proteome</keyword>
<dbReference type="EMBL" id="JAULSU010000004">
    <property type="protein sequence ID" value="KAK0619376.1"/>
    <property type="molecule type" value="Genomic_DNA"/>
</dbReference>
<dbReference type="InterPro" id="IPR050411">
    <property type="entry name" value="AlphaKG_dependent_hydroxylases"/>
</dbReference>
<proteinExistence type="predicted"/>
<protein>
    <recommendedName>
        <fullName evidence="2">TauD/TfdA-like domain-containing protein</fullName>
    </recommendedName>
</protein>
<dbReference type="PANTHER" id="PTHR10696:SF54">
    <property type="entry name" value="FAMILY OXIDOREDUCTASE, PUTATIVE (AFU_ORTHOLOGUE AFUA_4G13850)-RELATED"/>
    <property type="match status" value="1"/>
</dbReference>
<dbReference type="InterPro" id="IPR042098">
    <property type="entry name" value="TauD-like_sf"/>
</dbReference>
<name>A0AA39WPU0_9PEZI</name>
<evidence type="ECO:0000259" key="2">
    <source>
        <dbReference type="Pfam" id="PF02668"/>
    </source>
</evidence>
<evidence type="ECO:0000256" key="1">
    <source>
        <dbReference type="ARBA" id="ARBA00023002"/>
    </source>
</evidence>
<dbReference type="PANTHER" id="PTHR10696">
    <property type="entry name" value="GAMMA-BUTYROBETAINE HYDROXYLASE-RELATED"/>
    <property type="match status" value="1"/>
</dbReference>
<evidence type="ECO:0000313" key="3">
    <source>
        <dbReference type="EMBL" id="KAK0619376.1"/>
    </source>
</evidence>
<dbReference type="InterPro" id="IPR003819">
    <property type="entry name" value="TauD/TfdA-like"/>
</dbReference>
<dbReference type="GO" id="GO:0016491">
    <property type="term" value="F:oxidoreductase activity"/>
    <property type="evidence" value="ECO:0007669"/>
    <property type="project" value="UniProtKB-KW"/>
</dbReference>
<gene>
    <name evidence="3" type="ORF">B0T14DRAFT_431180</name>
</gene>
<keyword evidence="1" id="KW-0560">Oxidoreductase</keyword>
<dbReference type="AlphaFoldDB" id="A0AA39WPU0"/>
<evidence type="ECO:0000313" key="4">
    <source>
        <dbReference type="Proteomes" id="UP001175000"/>
    </source>
</evidence>
<comment type="caution">
    <text evidence="3">The sequence shown here is derived from an EMBL/GenBank/DDBJ whole genome shotgun (WGS) entry which is preliminary data.</text>
</comment>
<accession>A0AA39WPU0</accession>
<dbReference type="SUPFAM" id="SSF51197">
    <property type="entry name" value="Clavaminate synthase-like"/>
    <property type="match status" value="1"/>
</dbReference>
<dbReference type="Gene3D" id="3.60.130.10">
    <property type="entry name" value="Clavaminate synthase-like"/>
    <property type="match status" value="1"/>
</dbReference>